<dbReference type="Gene3D" id="3.30.1490.20">
    <property type="entry name" value="ATP-grasp fold, A domain"/>
    <property type="match status" value="1"/>
</dbReference>
<accession>A0A413I3J6</accession>
<dbReference type="Pfam" id="PF21360">
    <property type="entry name" value="PylC-like_N"/>
    <property type="match status" value="1"/>
</dbReference>
<dbReference type="PROSITE" id="PS50975">
    <property type="entry name" value="ATP_GRASP"/>
    <property type="match status" value="1"/>
</dbReference>
<dbReference type="OMA" id="AENVFFM"/>
<dbReference type="RefSeq" id="WP_013611239.1">
    <property type="nucleotide sequence ID" value="NZ_JADMSC010000030.1"/>
</dbReference>
<dbReference type="Proteomes" id="UP000284434">
    <property type="component" value="Unassembled WGS sequence"/>
</dbReference>
<dbReference type="GO" id="GO:0016874">
    <property type="term" value="F:ligase activity"/>
    <property type="evidence" value="ECO:0007669"/>
    <property type="project" value="UniProtKB-KW"/>
</dbReference>
<evidence type="ECO:0000256" key="1">
    <source>
        <dbReference type="ARBA" id="ARBA00022598"/>
    </source>
</evidence>
<dbReference type="Gene3D" id="3.30.470.20">
    <property type="entry name" value="ATP-grasp fold, B domain"/>
    <property type="match status" value="1"/>
</dbReference>
<evidence type="ECO:0000256" key="2">
    <source>
        <dbReference type="ARBA" id="ARBA00022741"/>
    </source>
</evidence>
<dbReference type="EMBL" id="QSCO01000054">
    <property type="protein sequence ID" value="RGY01828.1"/>
    <property type="molecule type" value="Genomic_DNA"/>
</dbReference>
<keyword evidence="3 4" id="KW-0067">ATP-binding</keyword>
<feature type="domain" description="ATP-grasp" evidence="5">
    <location>
        <begin position="125"/>
        <end position="322"/>
    </location>
</feature>
<keyword evidence="2 4" id="KW-0547">Nucleotide-binding</keyword>
<dbReference type="GO" id="GO:0046872">
    <property type="term" value="F:metal ion binding"/>
    <property type="evidence" value="ECO:0007669"/>
    <property type="project" value="InterPro"/>
</dbReference>
<dbReference type="Pfam" id="PF15632">
    <property type="entry name" value="ATPgrasp_Ter"/>
    <property type="match status" value="1"/>
</dbReference>
<evidence type="ECO:0000256" key="4">
    <source>
        <dbReference type="PROSITE-ProRule" id="PRU00409"/>
    </source>
</evidence>
<name>A0A413I3J6_9BACT</name>
<dbReference type="GeneID" id="61274183"/>
<dbReference type="InterPro" id="IPR011761">
    <property type="entry name" value="ATP-grasp"/>
</dbReference>
<organism evidence="6 7">
    <name type="scientific">Odoribacter splanchnicus</name>
    <dbReference type="NCBI Taxonomy" id="28118"/>
    <lineage>
        <taxon>Bacteria</taxon>
        <taxon>Pseudomonadati</taxon>
        <taxon>Bacteroidota</taxon>
        <taxon>Bacteroidia</taxon>
        <taxon>Bacteroidales</taxon>
        <taxon>Odoribacteraceae</taxon>
        <taxon>Odoribacter</taxon>
    </lineage>
</organism>
<evidence type="ECO:0000313" key="6">
    <source>
        <dbReference type="EMBL" id="RGY01828.1"/>
    </source>
</evidence>
<dbReference type="InterPro" id="IPR052032">
    <property type="entry name" value="ATP-dep_AA_Ligase"/>
</dbReference>
<evidence type="ECO:0000256" key="3">
    <source>
        <dbReference type="ARBA" id="ARBA00022840"/>
    </source>
</evidence>
<dbReference type="InterPro" id="IPR013815">
    <property type="entry name" value="ATP_grasp_subdomain_1"/>
</dbReference>
<dbReference type="AlphaFoldDB" id="A0A413I3J6"/>
<dbReference type="InterPro" id="IPR048764">
    <property type="entry name" value="PylC_N"/>
</dbReference>
<evidence type="ECO:0000313" key="7">
    <source>
        <dbReference type="Proteomes" id="UP000284434"/>
    </source>
</evidence>
<dbReference type="Gene3D" id="3.40.50.20">
    <property type="match status" value="1"/>
</dbReference>
<reference evidence="6 7" key="1">
    <citation type="submission" date="2018-08" db="EMBL/GenBank/DDBJ databases">
        <title>A genome reference for cultivated species of the human gut microbiota.</title>
        <authorList>
            <person name="Zou Y."/>
            <person name="Xue W."/>
            <person name="Luo G."/>
        </authorList>
    </citation>
    <scope>NUCLEOTIDE SEQUENCE [LARGE SCALE GENOMIC DNA]</scope>
    <source>
        <strain evidence="6 7">OF03-11</strain>
    </source>
</reference>
<protein>
    <submittedName>
        <fullName evidence="6">ATP-grasp domain-containing protein</fullName>
    </submittedName>
</protein>
<keyword evidence="1" id="KW-0436">Ligase</keyword>
<proteinExistence type="predicted"/>
<dbReference type="PANTHER" id="PTHR43585:SF2">
    <property type="entry name" value="ATP-GRASP ENZYME FSQD"/>
    <property type="match status" value="1"/>
</dbReference>
<sequence length="354" mass="39816">MENRPIAVIVTGAGAPGIQGTLYSLKQNYDNRSFHVIGTDINDFVVGKYLCDEFCVISPAKKEEEYLSDLMSICKDRNVKAILPQNTAELLLLAKHKKMFSDIGVGIVVSNYDAIEKANNKYKLFQIAESLNIPVAKYSLVSTFTDLKNEAIKLGWPRNKFVVKPPLSNGSRGVRVIAQDFDRKKTFYEEKPSSLYTTIDELHAVLGDEFPELIVMEYLPGEEYTVDVCRLGNEIIALPRKRLAIRSGITFAASLEKNDFLISASQKLAENLGLNFCFGFQYKLHEDGRPLLLESNPRIQGTMVMSTFAGANIIYNSVKYLLGETISPMVVNWETKLLRYWGALGIQNEKYVKI</sequence>
<gene>
    <name evidence="6" type="ORF">DXA53_19985</name>
</gene>
<dbReference type="SUPFAM" id="SSF56059">
    <property type="entry name" value="Glutathione synthetase ATP-binding domain-like"/>
    <property type="match status" value="1"/>
</dbReference>
<dbReference type="PANTHER" id="PTHR43585">
    <property type="entry name" value="FUMIPYRROLE BIOSYNTHESIS PROTEIN C"/>
    <property type="match status" value="1"/>
</dbReference>
<comment type="caution">
    <text evidence="6">The sequence shown here is derived from an EMBL/GenBank/DDBJ whole genome shotgun (WGS) entry which is preliminary data.</text>
</comment>
<evidence type="ECO:0000259" key="5">
    <source>
        <dbReference type="PROSITE" id="PS50975"/>
    </source>
</evidence>
<dbReference type="GO" id="GO:0005524">
    <property type="term" value="F:ATP binding"/>
    <property type="evidence" value="ECO:0007669"/>
    <property type="project" value="UniProtKB-UniRule"/>
</dbReference>